<dbReference type="GO" id="GO:0017000">
    <property type="term" value="P:antibiotic biosynthetic process"/>
    <property type="evidence" value="ECO:0007669"/>
    <property type="project" value="UniProtKB-ARBA"/>
</dbReference>
<dbReference type="Pfam" id="PF00550">
    <property type="entry name" value="PP-binding"/>
    <property type="match status" value="1"/>
</dbReference>
<dbReference type="InterPro" id="IPR020806">
    <property type="entry name" value="PKS_PP-bd"/>
</dbReference>
<gene>
    <name evidence="6" type="ORF">ID875_32845</name>
</gene>
<keyword evidence="1" id="KW-0596">Phosphopantetheine</keyword>
<feature type="region of interest" description="Disordered" evidence="4">
    <location>
        <begin position="331"/>
        <end position="366"/>
    </location>
</feature>
<evidence type="ECO:0000256" key="1">
    <source>
        <dbReference type="ARBA" id="ARBA00022450"/>
    </source>
</evidence>
<protein>
    <recommendedName>
        <fullName evidence="5">Carrier domain-containing protein</fullName>
    </recommendedName>
</protein>
<dbReference type="InterPro" id="IPR025110">
    <property type="entry name" value="AMP-bd_C"/>
</dbReference>
<dbReference type="PROSITE" id="PS50075">
    <property type="entry name" value="CARRIER"/>
    <property type="match status" value="1"/>
</dbReference>
<dbReference type="SUPFAM" id="SSF47336">
    <property type="entry name" value="ACP-like"/>
    <property type="match status" value="1"/>
</dbReference>
<proteinExistence type="predicted"/>
<evidence type="ECO:0000256" key="2">
    <source>
        <dbReference type="ARBA" id="ARBA00022553"/>
    </source>
</evidence>
<dbReference type="AlphaFoldDB" id="A0A927BN17"/>
<dbReference type="InterPro" id="IPR036736">
    <property type="entry name" value="ACP-like_sf"/>
</dbReference>
<keyword evidence="2" id="KW-0597">Phosphoprotein</keyword>
<dbReference type="InterPro" id="IPR029058">
    <property type="entry name" value="AB_hydrolase_fold"/>
</dbReference>
<dbReference type="PANTHER" id="PTHR45527">
    <property type="entry name" value="NONRIBOSOMAL PEPTIDE SYNTHETASE"/>
    <property type="match status" value="1"/>
</dbReference>
<dbReference type="GO" id="GO:0031177">
    <property type="term" value="F:phosphopantetheine binding"/>
    <property type="evidence" value="ECO:0007669"/>
    <property type="project" value="InterPro"/>
</dbReference>
<dbReference type="InterPro" id="IPR009081">
    <property type="entry name" value="PP-bd_ACP"/>
</dbReference>
<feature type="domain" description="Carrier" evidence="5">
    <location>
        <begin position="148"/>
        <end position="223"/>
    </location>
</feature>
<evidence type="ECO:0000313" key="6">
    <source>
        <dbReference type="EMBL" id="MBD2830745.1"/>
    </source>
</evidence>
<dbReference type="GO" id="GO:0044550">
    <property type="term" value="P:secondary metabolite biosynthetic process"/>
    <property type="evidence" value="ECO:0007669"/>
    <property type="project" value="TreeGrafter"/>
</dbReference>
<dbReference type="Gene3D" id="3.30.300.30">
    <property type="match status" value="1"/>
</dbReference>
<organism evidence="6">
    <name type="scientific">Streptomyces globisporus</name>
    <dbReference type="NCBI Taxonomy" id="1908"/>
    <lineage>
        <taxon>Bacteria</taxon>
        <taxon>Bacillati</taxon>
        <taxon>Actinomycetota</taxon>
        <taxon>Actinomycetes</taxon>
        <taxon>Kitasatosporales</taxon>
        <taxon>Streptomycetaceae</taxon>
        <taxon>Streptomyces</taxon>
    </lineage>
</organism>
<dbReference type="SUPFAM" id="SSF56801">
    <property type="entry name" value="Acetyl-CoA synthetase-like"/>
    <property type="match status" value="1"/>
</dbReference>
<evidence type="ECO:0000259" key="5">
    <source>
        <dbReference type="PROSITE" id="PS50075"/>
    </source>
</evidence>
<dbReference type="GO" id="GO:0043041">
    <property type="term" value="P:amino acid activation for nonribosomal peptide biosynthetic process"/>
    <property type="evidence" value="ECO:0007669"/>
    <property type="project" value="TreeGrafter"/>
</dbReference>
<dbReference type="Gene3D" id="3.40.50.1820">
    <property type="entry name" value="alpha/beta hydrolase"/>
    <property type="match status" value="1"/>
</dbReference>
<accession>A0A927BN17</accession>
<name>A0A927BN17_STRGL</name>
<dbReference type="EMBL" id="JACWUS010000060">
    <property type="protein sequence ID" value="MBD2830745.1"/>
    <property type="molecule type" value="Genomic_DNA"/>
</dbReference>
<comment type="caution">
    <text evidence="6">The sequence shown here is derived from an EMBL/GenBank/DDBJ whole genome shotgun (WGS) entry which is preliminary data.</text>
</comment>
<sequence>MTGERMYFTGDRAPLPPRRTLEFLGRADTQVKIRGHRIELAEVATAAHGLPGVRTAVADVLGERPDQQRLALFLVCDPGVVRDSAERAALAEKAAERARDTLPPYMVPTEIVPLGELPVTANGKVDRAALRRLAGAAAPASPDGDGGPPRPGTETLLAGVWESVLGVPVPGRDADFFRLGGTSLLAARMVGRIESACGVRPVLSGLFRHPTLAGQARLVDEERTDEPRCTAVLRQEPGAPRLVLFHPVGGGLLCYRDVVDALPGPRHVVGVQSPADAVEHGDGTDGVTAFATRYADELIAELAPVKRCSGAGRWAACSPWKPPACCAAAPSRSPPSSPWTASSRPTPATTSTPARKPPAPSSPTCTAAHRRLAPTAYHRNWTPRTAPTCATTEHC</sequence>
<dbReference type="Pfam" id="PF13193">
    <property type="entry name" value="AMP-binding_C"/>
    <property type="match status" value="1"/>
</dbReference>
<dbReference type="InterPro" id="IPR045851">
    <property type="entry name" value="AMP-bd_C_sf"/>
</dbReference>
<dbReference type="SMART" id="SM00823">
    <property type="entry name" value="PKS_PP"/>
    <property type="match status" value="1"/>
</dbReference>
<reference evidence="6" key="1">
    <citation type="journal article" date="2020" name="PLoS ONE">
        <title>Isolation and characterization of Streptomyces bacteriophages and Streptomyces strains encoding biosynthetic arsenals: Streptomyces strains and phages for antibiotic discovery.</title>
        <authorList>
            <person name="Montano E.T."/>
            <person name="Nideffer J.F."/>
            <person name="Brumage L."/>
            <person name="Erb M."/>
            <person name="Derman A.I."/>
            <person name="Davis J.P."/>
            <person name="Estrada E."/>
            <person name="Fu S."/>
            <person name="Le D."/>
            <person name="Vuppala A."/>
            <person name="Tran C."/>
            <person name="Luterstein E."/>
            <person name="Lakkaraju S."/>
            <person name="Panchagnula S."/>
            <person name="Ren C."/>
            <person name="Doan J."/>
            <person name="Tran S."/>
            <person name="Soriano J."/>
            <person name="Fujita Y."/>
            <person name="Gutala P."/>
            <person name="Fujii Q."/>
            <person name="Lee M."/>
            <person name="Bui A."/>
            <person name="Villarreal C."/>
            <person name="Shing S.R."/>
            <person name="Kim S."/>
            <person name="Freeman D."/>
            <person name="Racha V."/>
            <person name="Ho A."/>
            <person name="Kumar P."/>
            <person name="Falah K."/>
            <person name="Dawson T."/>
            <person name="Enustun E."/>
            <person name="Prichard A."/>
            <person name="Gomez A."/>
            <person name="Khanna K."/>
            <person name="Trigg S."/>
            <person name="Fernandez L."/>
            <person name="Pogliano K."/>
            <person name="Pogliano J."/>
        </authorList>
    </citation>
    <scope>NUCLEOTIDE SEQUENCE</scope>
    <source>
        <strain evidence="6">QF2</strain>
    </source>
</reference>
<dbReference type="GO" id="GO:0005737">
    <property type="term" value="C:cytoplasm"/>
    <property type="evidence" value="ECO:0007669"/>
    <property type="project" value="TreeGrafter"/>
</dbReference>
<evidence type="ECO:0000256" key="4">
    <source>
        <dbReference type="SAM" id="MobiDB-lite"/>
    </source>
</evidence>
<evidence type="ECO:0000256" key="3">
    <source>
        <dbReference type="ARBA" id="ARBA00022598"/>
    </source>
</evidence>
<dbReference type="SUPFAM" id="SSF53474">
    <property type="entry name" value="alpha/beta-Hydrolases"/>
    <property type="match status" value="1"/>
</dbReference>
<dbReference type="GO" id="GO:0016874">
    <property type="term" value="F:ligase activity"/>
    <property type="evidence" value="ECO:0007669"/>
    <property type="project" value="UniProtKB-KW"/>
</dbReference>
<feature type="compositionally biased region" description="Low complexity" evidence="4">
    <location>
        <begin position="338"/>
        <end position="354"/>
    </location>
</feature>
<keyword evidence="3" id="KW-0436">Ligase</keyword>
<dbReference type="PANTHER" id="PTHR45527:SF10">
    <property type="entry name" value="PYOCHELIN SYNTHASE PCHF"/>
    <property type="match status" value="1"/>
</dbReference>
<dbReference type="GO" id="GO:0000036">
    <property type="term" value="F:acyl carrier activity"/>
    <property type="evidence" value="ECO:0007669"/>
    <property type="project" value="TreeGrafter"/>
</dbReference>